<reference evidence="2" key="1">
    <citation type="journal article" date="2019" name="Int. J. Syst. Evol. Microbiol.">
        <title>The Global Catalogue of Microorganisms (GCM) 10K type strain sequencing project: providing services to taxonomists for standard genome sequencing and annotation.</title>
        <authorList>
            <consortium name="The Broad Institute Genomics Platform"/>
            <consortium name="The Broad Institute Genome Sequencing Center for Infectious Disease"/>
            <person name="Wu L."/>
            <person name="Ma J."/>
        </authorList>
    </citation>
    <scope>NUCLEOTIDE SEQUENCE [LARGE SCALE GENOMIC DNA]</scope>
    <source>
        <strain evidence="2">NBRC 108894</strain>
    </source>
</reference>
<organism evidence="1 2">
    <name type="scientific">Pseudolysinimonas kribbensis</name>
    <dbReference type="NCBI Taxonomy" id="433641"/>
    <lineage>
        <taxon>Bacteria</taxon>
        <taxon>Bacillati</taxon>
        <taxon>Actinomycetota</taxon>
        <taxon>Actinomycetes</taxon>
        <taxon>Micrococcales</taxon>
        <taxon>Microbacteriaceae</taxon>
        <taxon>Pseudolysinimonas</taxon>
    </lineage>
</organism>
<dbReference type="RefSeq" id="WP_284252742.1">
    <property type="nucleotide sequence ID" value="NZ_BAAAQO010000003.1"/>
</dbReference>
<evidence type="ECO:0000313" key="2">
    <source>
        <dbReference type="Proteomes" id="UP001157034"/>
    </source>
</evidence>
<accession>A0ABQ6JZN0</accession>
<comment type="caution">
    <text evidence="1">The sequence shown here is derived from an EMBL/GenBank/DDBJ whole genome shotgun (WGS) entry which is preliminary data.</text>
</comment>
<dbReference type="Proteomes" id="UP001157034">
    <property type="component" value="Unassembled WGS sequence"/>
</dbReference>
<evidence type="ECO:0000313" key="1">
    <source>
        <dbReference type="EMBL" id="GMA93791.1"/>
    </source>
</evidence>
<proteinExistence type="predicted"/>
<protein>
    <submittedName>
        <fullName evidence="1">Uncharacterized protein</fullName>
    </submittedName>
</protein>
<name>A0ABQ6JZN0_9MICO</name>
<sequence>MIAVEEKREVRAGEPGAPFALWEIWSRSDDQRPVEESFPEDGAADEALAERTVGGIYLEPATLRIVVRPRRELPKADLRKMIDWARLHRDGTDLDLGMSTAEVMTSDDPIEVAVLTSKRRVVRCRVEGCDTFLGWHNEDRRNLDKCEAHVACDRSTPAFRCRLIRRDGQWVPDYGLRAGMRDNPIENVEELAFALLDIASRARELNNEELVL</sequence>
<gene>
    <name evidence="1" type="ORF">GCM10025881_06150</name>
</gene>
<keyword evidence="2" id="KW-1185">Reference proteome</keyword>
<dbReference type="EMBL" id="BSVB01000001">
    <property type="protein sequence ID" value="GMA93791.1"/>
    <property type="molecule type" value="Genomic_DNA"/>
</dbReference>